<accession>A0A8T4GUH7</accession>
<evidence type="ECO:0000256" key="1">
    <source>
        <dbReference type="SAM" id="MobiDB-lite"/>
    </source>
</evidence>
<keyword evidence="2" id="KW-0812">Transmembrane</keyword>
<dbReference type="RefSeq" id="WP_209490173.1">
    <property type="nucleotide sequence ID" value="NZ_JAGGLC010000001.1"/>
</dbReference>
<keyword evidence="2" id="KW-0472">Membrane</keyword>
<reference evidence="3" key="1">
    <citation type="submission" date="2021-03" db="EMBL/GenBank/DDBJ databases">
        <title>Genomic Encyclopedia of Type Strains, Phase IV (KMG-IV): sequencing the most valuable type-strain genomes for metagenomic binning, comparative biology and taxonomic classification.</title>
        <authorList>
            <person name="Goeker M."/>
        </authorList>
    </citation>
    <scope>NUCLEOTIDE SEQUENCE</scope>
    <source>
        <strain evidence="3">DSM 26232</strain>
    </source>
</reference>
<protein>
    <submittedName>
        <fullName evidence="3">Heme/copper-type cytochrome/quinol oxidase subunit 2</fullName>
    </submittedName>
</protein>
<organism evidence="3 4">
    <name type="scientific">Halolamina salifodinae</name>
    <dbReference type="NCBI Taxonomy" id="1202767"/>
    <lineage>
        <taxon>Archaea</taxon>
        <taxon>Methanobacteriati</taxon>
        <taxon>Methanobacteriota</taxon>
        <taxon>Stenosarchaea group</taxon>
        <taxon>Halobacteria</taxon>
        <taxon>Halobacteriales</taxon>
        <taxon>Haloferacaceae</taxon>
    </lineage>
</organism>
<evidence type="ECO:0000313" key="4">
    <source>
        <dbReference type="Proteomes" id="UP000823736"/>
    </source>
</evidence>
<dbReference type="EMBL" id="JAGGLC010000001">
    <property type="protein sequence ID" value="MBP1986050.1"/>
    <property type="molecule type" value="Genomic_DNA"/>
</dbReference>
<keyword evidence="2" id="KW-1133">Transmembrane helix</keyword>
<evidence type="ECO:0000256" key="2">
    <source>
        <dbReference type="SAM" id="Phobius"/>
    </source>
</evidence>
<keyword evidence="4" id="KW-1185">Reference proteome</keyword>
<sequence length="293" mass="31751">MISNILIVTALLWLTLAVAVGFHAKGHNRSGIIWFCVVAITGIFGLAFYLLAITSADSEESDTNSETDEKIIRNAPLVVLGFFVGLGISFVFVTLLFYTLPSVTRPEPFYGLMLLSGLVGAGSGPYAYSRLKNVVESRVNMAGYASTSVNLSRRRTIGLVGAGTTALLGGIAYNYDPQPPKPDPSIEDTSVQYDSDGGTVTVEMNNPREDSVTVEIETFVEVVEIDGGVTGNRNEREEFSTWVSGTSTLPAESNHLVELEYEVDEQDSLENLELSDSPAPSFSIQTDEESQER</sequence>
<feature type="transmembrane region" description="Helical" evidence="2">
    <location>
        <begin position="109"/>
        <end position="128"/>
    </location>
</feature>
<comment type="caution">
    <text evidence="3">The sequence shown here is derived from an EMBL/GenBank/DDBJ whole genome shotgun (WGS) entry which is preliminary data.</text>
</comment>
<feature type="region of interest" description="Disordered" evidence="1">
    <location>
        <begin position="265"/>
        <end position="293"/>
    </location>
</feature>
<gene>
    <name evidence="3" type="ORF">J2753_000523</name>
</gene>
<proteinExistence type="predicted"/>
<feature type="transmembrane region" description="Helical" evidence="2">
    <location>
        <begin position="75"/>
        <end position="97"/>
    </location>
</feature>
<name>A0A8T4GUH7_9EURY</name>
<dbReference type="OrthoDB" id="350117at2157"/>
<dbReference type="AlphaFoldDB" id="A0A8T4GUH7"/>
<dbReference type="Proteomes" id="UP000823736">
    <property type="component" value="Unassembled WGS sequence"/>
</dbReference>
<feature type="transmembrane region" description="Helical" evidence="2">
    <location>
        <begin position="31"/>
        <end position="54"/>
    </location>
</feature>
<evidence type="ECO:0000313" key="3">
    <source>
        <dbReference type="EMBL" id="MBP1986050.1"/>
    </source>
</evidence>